<name>A0A6I6L3M2_9SPHN</name>
<proteinExistence type="predicted"/>
<evidence type="ECO:0008006" key="3">
    <source>
        <dbReference type="Google" id="ProtNLM"/>
    </source>
</evidence>
<reference evidence="2" key="1">
    <citation type="submission" date="2019-01" db="EMBL/GenBank/DDBJ databases">
        <title>Sphingorhabdus lacus sp.nov., isolated from an oligotrophic freshwater lake.</title>
        <authorList>
            <person name="Park M."/>
        </authorList>
    </citation>
    <scope>NUCLEOTIDE SEQUENCE [LARGE SCALE GENOMIC DNA]</scope>
    <source>
        <strain evidence="2">IMCC1753</strain>
    </source>
</reference>
<dbReference type="KEGG" id="slaa:EUU25_06805"/>
<evidence type="ECO:0000313" key="2">
    <source>
        <dbReference type="Proteomes" id="UP000428803"/>
    </source>
</evidence>
<sequence length="238" mass="26924">MSVWPSVLTPSPTPLRKIVKSSSIRRKRAIKSIKSADGMIECESDHEADFAILAELDPNVTEIFSQPFSWSHHFDGQRKKHWPDFGLVINGSAEIHEVKELAKIHEDVEWNTRCGWADWCWQLGVPYSLTLDAHLEGPVQSRCISDLWFQYNRTVDAFLTLRIQSLLEACPLKIGTIIEALSPPKPHFDELLALAAQGKIYIDASNDFSLATLVRFPDPTNPPPRLIPFFSPILEARP</sequence>
<dbReference type="Proteomes" id="UP000428803">
    <property type="component" value="Chromosome"/>
</dbReference>
<keyword evidence="2" id="KW-1185">Reference proteome</keyword>
<gene>
    <name evidence="1" type="ORF">EUU25_06805</name>
</gene>
<dbReference type="RefSeq" id="WP_158899503.1">
    <property type="nucleotide sequence ID" value="NZ_CP035733.1"/>
</dbReference>
<evidence type="ECO:0000313" key="1">
    <source>
        <dbReference type="EMBL" id="QGY80355.1"/>
    </source>
</evidence>
<dbReference type="OrthoDB" id="7605449at2"/>
<dbReference type="EMBL" id="CP035733">
    <property type="protein sequence ID" value="QGY80355.1"/>
    <property type="molecule type" value="Genomic_DNA"/>
</dbReference>
<dbReference type="AlphaFoldDB" id="A0A6I6L3M2"/>
<organism evidence="1 2">
    <name type="scientific">Sphingorhabdus lacus</name>
    <dbReference type="NCBI Taxonomy" id="392610"/>
    <lineage>
        <taxon>Bacteria</taxon>
        <taxon>Pseudomonadati</taxon>
        <taxon>Pseudomonadota</taxon>
        <taxon>Alphaproteobacteria</taxon>
        <taxon>Sphingomonadales</taxon>
        <taxon>Sphingomonadaceae</taxon>
        <taxon>Sphingorhabdus</taxon>
    </lineage>
</organism>
<protein>
    <recommendedName>
        <fullName evidence="3">TnsA endonuclease N-terminal domain-containing protein</fullName>
    </recommendedName>
</protein>
<accession>A0A6I6L3M2</accession>